<dbReference type="PROSITE" id="PS50267">
    <property type="entry name" value="NA_NEUROTRAN_SYMP_3"/>
    <property type="match status" value="1"/>
</dbReference>
<dbReference type="PRINTS" id="PR00176">
    <property type="entry name" value="NANEUSMPORT"/>
</dbReference>
<dbReference type="Pfam" id="PF00209">
    <property type="entry name" value="SNF"/>
    <property type="match status" value="2"/>
</dbReference>
<keyword evidence="6" id="KW-0769">Symport</keyword>
<keyword evidence="3 6" id="KW-0812">Transmembrane</keyword>
<evidence type="ECO:0000313" key="8">
    <source>
        <dbReference type="EMBL" id="CAH0991850.1"/>
    </source>
</evidence>
<evidence type="ECO:0000313" key="9">
    <source>
        <dbReference type="Proteomes" id="UP000838100"/>
    </source>
</evidence>
<feature type="transmembrane region" description="Helical" evidence="7">
    <location>
        <begin position="301"/>
        <end position="328"/>
    </location>
</feature>
<name>A0ABM9AFP5_9GAMM</name>
<dbReference type="EMBL" id="CAKLPX010000002">
    <property type="protein sequence ID" value="CAH0991850.1"/>
    <property type="molecule type" value="Genomic_DNA"/>
</dbReference>
<dbReference type="NCBIfam" id="NF037979">
    <property type="entry name" value="Na_transp"/>
    <property type="match status" value="1"/>
</dbReference>
<dbReference type="InterPro" id="IPR037272">
    <property type="entry name" value="SNS_sf"/>
</dbReference>
<feature type="transmembrane region" description="Helical" evidence="7">
    <location>
        <begin position="177"/>
        <end position="198"/>
    </location>
</feature>
<gene>
    <name evidence="8" type="ORF">SIN8267_01965</name>
</gene>
<dbReference type="PROSITE" id="PS00610">
    <property type="entry name" value="NA_NEUROTRAN_SYMP_1"/>
    <property type="match status" value="1"/>
</dbReference>
<dbReference type="PANTHER" id="PTHR42948">
    <property type="entry name" value="TRANSPORTER"/>
    <property type="match status" value="1"/>
</dbReference>
<comment type="caution">
    <text evidence="8">The sequence shown here is derived from an EMBL/GenBank/DDBJ whole genome shotgun (WGS) entry which is preliminary data.</text>
</comment>
<evidence type="ECO:0000256" key="7">
    <source>
        <dbReference type="SAM" id="Phobius"/>
    </source>
</evidence>
<feature type="transmembrane region" description="Helical" evidence="7">
    <location>
        <begin position="43"/>
        <end position="67"/>
    </location>
</feature>
<feature type="transmembrane region" description="Helical" evidence="7">
    <location>
        <begin position="390"/>
        <end position="411"/>
    </location>
</feature>
<feature type="transmembrane region" description="Helical" evidence="7">
    <location>
        <begin position="257"/>
        <end position="281"/>
    </location>
</feature>
<dbReference type="InterPro" id="IPR047218">
    <property type="entry name" value="YocR/YhdH-like"/>
</dbReference>
<proteinExistence type="inferred from homology"/>
<evidence type="ECO:0000256" key="3">
    <source>
        <dbReference type="ARBA" id="ARBA00022692"/>
    </source>
</evidence>
<feature type="transmembrane region" description="Helical" evidence="7">
    <location>
        <begin position="12"/>
        <end position="31"/>
    </location>
</feature>
<evidence type="ECO:0000256" key="6">
    <source>
        <dbReference type="RuleBase" id="RU003732"/>
    </source>
</evidence>
<keyword evidence="2 6" id="KW-0813">Transport</keyword>
<dbReference type="PANTHER" id="PTHR42948:SF1">
    <property type="entry name" value="TRANSPORTER"/>
    <property type="match status" value="1"/>
</dbReference>
<organism evidence="8 9">
    <name type="scientific">Sinobacterium norvegicum</name>
    <dbReference type="NCBI Taxonomy" id="1641715"/>
    <lineage>
        <taxon>Bacteria</taxon>
        <taxon>Pseudomonadati</taxon>
        <taxon>Pseudomonadota</taxon>
        <taxon>Gammaproteobacteria</taxon>
        <taxon>Cellvibrionales</taxon>
        <taxon>Spongiibacteraceae</taxon>
        <taxon>Sinobacterium</taxon>
    </lineage>
</organism>
<keyword evidence="4 7" id="KW-1133">Transmembrane helix</keyword>
<sequence length="453" mass="48587">MSSTQNRSQWSGRFAFIMAATGSAVGLGNIWKFPYITGEYGGGAFVLMYLFCIALIGVPILMAEIMIGRRGQHSPSRSISDIAEKEKSSKKWGIVGGAGSLTSYLILTFYSVIGGWTLNYLVKSLSNVFSGQDAASIEAIFGQMLANPGEMLFWHSVFMISIAVVVMRGLSKGIEKAIVVLMPAMFVLIAGLVLYAAFGTDGFGQSVDFLFSFDFSKITTTAFLTALGHSFFTLSLGMSVMIAYGSHLPKHISIGRASVTIALLDTVVALLAGLAIFAIVFSNGQNPGAGPGLIFQTLPVAFGSMGAGFIVSIAFFFLLLFAAWSSAISLLVPPVERMEDTGMSIAKSTWLVAGSAWVIGILALLSFNVLSDTDKYGLFGMGIFDLLDYLTGKLLLPLVGLFVAIFAGWVMSYNTTTKELELSGAPYIIWRLLTRFVAPVLIIIVFTSELGLF</sequence>
<reference evidence="8" key="1">
    <citation type="submission" date="2021-12" db="EMBL/GenBank/DDBJ databases">
        <authorList>
            <person name="Rodrigo-Torres L."/>
            <person name="Arahal R. D."/>
            <person name="Lucena T."/>
        </authorList>
    </citation>
    <scope>NUCLEOTIDE SEQUENCE</scope>
    <source>
        <strain evidence="8">CECT 8267</strain>
    </source>
</reference>
<dbReference type="SUPFAM" id="SSF161070">
    <property type="entry name" value="SNF-like"/>
    <property type="match status" value="1"/>
</dbReference>
<comment type="similarity">
    <text evidence="6">Belongs to the sodium:neurotransmitter symporter (SNF) (TC 2.A.22) family.</text>
</comment>
<protein>
    <recommendedName>
        <fullName evidence="6">Transporter</fullName>
    </recommendedName>
</protein>
<evidence type="ECO:0000256" key="4">
    <source>
        <dbReference type="ARBA" id="ARBA00022989"/>
    </source>
</evidence>
<keyword evidence="5 7" id="KW-0472">Membrane</keyword>
<evidence type="ECO:0000256" key="1">
    <source>
        <dbReference type="ARBA" id="ARBA00004141"/>
    </source>
</evidence>
<feature type="transmembrane region" description="Helical" evidence="7">
    <location>
        <begin position="349"/>
        <end position="370"/>
    </location>
</feature>
<feature type="transmembrane region" description="Helical" evidence="7">
    <location>
        <begin position="152"/>
        <end position="170"/>
    </location>
</feature>
<dbReference type="Proteomes" id="UP000838100">
    <property type="component" value="Unassembled WGS sequence"/>
</dbReference>
<keyword evidence="9" id="KW-1185">Reference proteome</keyword>
<feature type="transmembrane region" description="Helical" evidence="7">
    <location>
        <begin position="432"/>
        <end position="452"/>
    </location>
</feature>
<feature type="transmembrane region" description="Helical" evidence="7">
    <location>
        <begin position="218"/>
        <end position="245"/>
    </location>
</feature>
<dbReference type="InterPro" id="IPR000175">
    <property type="entry name" value="Na/ntran_symport"/>
</dbReference>
<dbReference type="RefSeq" id="WP_237444552.1">
    <property type="nucleotide sequence ID" value="NZ_CAKLPX010000002.1"/>
</dbReference>
<feature type="transmembrane region" description="Helical" evidence="7">
    <location>
        <begin position="92"/>
        <end position="113"/>
    </location>
</feature>
<accession>A0ABM9AFP5</accession>
<comment type="subcellular location">
    <subcellularLocation>
        <location evidence="1">Membrane</location>
        <topology evidence="1">Multi-pass membrane protein</topology>
    </subcellularLocation>
</comment>
<evidence type="ECO:0000256" key="2">
    <source>
        <dbReference type="ARBA" id="ARBA00022448"/>
    </source>
</evidence>
<evidence type="ECO:0000256" key="5">
    <source>
        <dbReference type="ARBA" id="ARBA00023136"/>
    </source>
</evidence>
<dbReference type="CDD" id="cd10336">
    <property type="entry name" value="SLC6sbd_Tyt1-Like"/>
    <property type="match status" value="1"/>
</dbReference>